<dbReference type="Gene3D" id="3.30.70.270">
    <property type="match status" value="1"/>
</dbReference>
<gene>
    <name evidence="9" type="ORF">SNAT2548_LOCUS16840</name>
</gene>
<name>A0A812NS64_9DINO</name>
<dbReference type="Proteomes" id="UP000604046">
    <property type="component" value="Unassembled WGS sequence"/>
</dbReference>
<evidence type="ECO:0000256" key="5">
    <source>
        <dbReference type="ARBA" id="ARBA00023002"/>
    </source>
</evidence>
<dbReference type="InterPro" id="IPR023209">
    <property type="entry name" value="DAO"/>
</dbReference>
<dbReference type="InterPro" id="IPR043502">
    <property type="entry name" value="DNA/RNA_pol_sf"/>
</dbReference>
<feature type="coiled-coil region" evidence="6">
    <location>
        <begin position="663"/>
        <end position="690"/>
    </location>
</feature>
<dbReference type="InterPro" id="IPR043128">
    <property type="entry name" value="Rev_trsase/Diguanyl_cyclase"/>
</dbReference>
<dbReference type="InterPro" id="IPR000477">
    <property type="entry name" value="RT_dom"/>
</dbReference>
<keyword evidence="3" id="KW-0285">Flavoprotein</keyword>
<dbReference type="PANTHER" id="PTHR11530:SF11">
    <property type="entry name" value="D-ASPARTATE OXIDASE"/>
    <property type="match status" value="1"/>
</dbReference>
<evidence type="ECO:0000313" key="10">
    <source>
        <dbReference type="Proteomes" id="UP000604046"/>
    </source>
</evidence>
<protein>
    <submittedName>
        <fullName evidence="9">Uncharacterized protein</fullName>
    </submittedName>
</protein>
<evidence type="ECO:0000313" key="9">
    <source>
        <dbReference type="EMBL" id="CAE7321387.1"/>
    </source>
</evidence>
<dbReference type="PANTHER" id="PTHR11530">
    <property type="entry name" value="D-AMINO ACID OXIDASE"/>
    <property type="match status" value="1"/>
</dbReference>
<evidence type="ECO:0000259" key="7">
    <source>
        <dbReference type="Pfam" id="PF00078"/>
    </source>
</evidence>
<sequence length="1699" mass="188199">MKRVLVVGSGAIGLRTALELATRKQLRVKLFSPRHPLHPSTCSMGAGGLWMPFHCDDPRTDRWAAETLDELLEYVAKGGKRGGERLVEVVPTVKLRKEMTSSAALGAWTSDPRLKFQQLTVDMLSQQNEAHRLRIPSHQELLDAAYTHAQLFFPPIVNSTLMLAHLLEKASEVLEEVDVPSMATDEAPKMLESLDDVMEMAAKKSCDAVVNCTGLGSRQLCQDEQVLGARGILLNYDRRSVERRSSFMENVGNQETNTNDAAILAEDAPWGSATMPCYLIPRGSTICLGGSYLEQDMRETVTEEERARLCQNAFHLGQEHSYARVGGLQALQSNGDSEPEWARAKLIPAIQIHPSSLFTTMGMAAAGGKGMRIIGAISSALLGYMSIDPTDAERAALTNIGAIADWIGLQGTATDAATPRGSLFALLGTAPNDHPRSLRFMPADEYQAVLQNWRIGSEPANATAPTFVQRSHGGLLGRTCRILSGTELTLAQQAAASTAPTLASGSGKRKLKMASIINQSDDNEAELMDAVDITAAYAEYKSKTGAFPSEDEELSIEQLSGLRDLFVANRPPYCDFAVFGPYHHRIQRKIKMKGIKFSPSGEITTTEMFGPPDYQSWRECYLVFRTGCIMLKQIAPAHLDNYEKHIRKLAERYSKASWGLIYQADVRARLEHSERLLRQAKEERNKAVARGASHDLDLAKPWDYIWRRLTEDYSFWQREVIEPALQLAVKSTSLQQVVEQDAPIAADATSLTAAPSKTAFLENPLPPRSQGYQTGECTEVDQRGFCKRNSRLRHQCAKCLSEFHGAKVDPSNASASSRTSFRPRLLHLFSGPSGRADGLAVYLAGLGWDCEEWDNLNGALFDLTDNENWERLLSRVRAGMYDAGLIRPPSSTFSNAKNSGDALRTATGAGRYGRRGLEAGDKELVRIGTLLAVRAARVFEELHSQRKPLILEQPPWKQDGASVSMFNLDEYVKLRNLEGVSLHDMFQHEYGAGSTLMAYQVDLTDISAVCSHAPHRWEYLSSKLTSATRPSAPGHDCLVKCGRWGNVLVRSDALKTTGPHSASASYRFSAPLRGLKDDDHENHLLGGMRHPRRALGLQPKLEQAGGLIRAALLDVLKEDPELVERCVGAVGSLDEQVGPTPEDIRRARQAIASCLPRHRDALQTAGSTKLRAELLLQWGLAANDPDASIIHNWLTSGSPAGIEVPIEDPGVFPPNDEVGPDTDYFEPPDADLHTNYSSVDGDPAAEPEVQRLFRTGFVKSLTPSKNVNAGLGERGKLILPRIVDVVDDLLYLLDQLEGARGNPELEMMVLDFSDWFYQIPLAQSERKYFAFKFGNKYAVYLTQPQGSRNAPVVCGRVAAYIGRLTQGVIQACNMRLQIYVDDPIISAIGTRQERRIGATFQVRDIGTPQASVVVTAKPEMMDEIRGATIRHGSTNMISRKELASYTGKLNHVAGMIEMLRPFLSELYGALHSKRDESKAPQSMIWTKQWSHTRIWLEHLLRQEGRDLTREFRVHRYFGRGRQIRIVTDASPWGIGGYLAYDVRILRHFAMPLTSEDADILGVELGSPDTQQVVEALALYVALKLWEQEWKCDDACLTLQLDSVSVLSLIYKLRTAGHRKGSQLLAKELALLMGSCAYKPNVMEHIPGLSNKLADHLSRLFMPGYKAPMPQILGHSRMEPNVTRDAHYYTTLQPLRKVDM</sequence>
<keyword evidence="6" id="KW-0175">Coiled coil</keyword>
<dbReference type="EMBL" id="CAJNDS010002093">
    <property type="protein sequence ID" value="CAE7321387.1"/>
    <property type="molecule type" value="Genomic_DNA"/>
</dbReference>
<evidence type="ECO:0000256" key="6">
    <source>
        <dbReference type="SAM" id="Coils"/>
    </source>
</evidence>
<dbReference type="Gene3D" id="3.40.50.720">
    <property type="entry name" value="NAD(P)-binding Rossmann-like Domain"/>
    <property type="match status" value="1"/>
</dbReference>
<keyword evidence="5" id="KW-0560">Oxidoreductase</keyword>
<reference evidence="9" key="1">
    <citation type="submission" date="2021-02" db="EMBL/GenBank/DDBJ databases">
        <authorList>
            <person name="Dougan E. K."/>
            <person name="Rhodes N."/>
            <person name="Thang M."/>
            <person name="Chan C."/>
        </authorList>
    </citation>
    <scope>NUCLEOTIDE SEQUENCE</scope>
</reference>
<comment type="cofactor">
    <cofactor evidence="1">
        <name>FAD</name>
        <dbReference type="ChEBI" id="CHEBI:57692"/>
    </cofactor>
</comment>
<dbReference type="GO" id="GO:0019478">
    <property type="term" value="P:D-amino acid catabolic process"/>
    <property type="evidence" value="ECO:0007669"/>
    <property type="project" value="TreeGrafter"/>
</dbReference>
<feature type="domain" description="Reverse transcriptase" evidence="7">
    <location>
        <begin position="1307"/>
        <end position="1394"/>
    </location>
</feature>
<evidence type="ECO:0000256" key="3">
    <source>
        <dbReference type="ARBA" id="ARBA00022630"/>
    </source>
</evidence>
<dbReference type="Gene3D" id="3.10.10.10">
    <property type="entry name" value="HIV Type 1 Reverse Transcriptase, subunit A, domain 1"/>
    <property type="match status" value="1"/>
</dbReference>
<dbReference type="OrthoDB" id="430804at2759"/>
<dbReference type="Pfam" id="PF00078">
    <property type="entry name" value="RVT_1"/>
    <property type="match status" value="1"/>
</dbReference>
<dbReference type="GO" id="GO:0071949">
    <property type="term" value="F:FAD binding"/>
    <property type="evidence" value="ECO:0007669"/>
    <property type="project" value="InterPro"/>
</dbReference>
<proteinExistence type="inferred from homology"/>
<comment type="similarity">
    <text evidence="2">Belongs to the DAMOX/DASOX family.</text>
</comment>
<accession>A0A812NS64</accession>
<feature type="domain" description="FAD dependent oxidoreductase" evidence="8">
    <location>
        <begin position="3"/>
        <end position="316"/>
    </location>
</feature>
<dbReference type="Pfam" id="PF01266">
    <property type="entry name" value="DAO"/>
    <property type="match status" value="1"/>
</dbReference>
<evidence type="ECO:0000256" key="4">
    <source>
        <dbReference type="ARBA" id="ARBA00022827"/>
    </source>
</evidence>
<keyword evidence="10" id="KW-1185">Reference proteome</keyword>
<dbReference type="SUPFAM" id="SSF56672">
    <property type="entry name" value="DNA/RNA polymerases"/>
    <property type="match status" value="1"/>
</dbReference>
<dbReference type="GO" id="GO:0003884">
    <property type="term" value="F:D-amino-acid oxidase activity"/>
    <property type="evidence" value="ECO:0007669"/>
    <property type="project" value="InterPro"/>
</dbReference>
<evidence type="ECO:0000256" key="2">
    <source>
        <dbReference type="ARBA" id="ARBA00006730"/>
    </source>
</evidence>
<dbReference type="SUPFAM" id="SSF51971">
    <property type="entry name" value="Nucleotide-binding domain"/>
    <property type="match status" value="1"/>
</dbReference>
<keyword evidence="4" id="KW-0274">FAD</keyword>
<evidence type="ECO:0000256" key="1">
    <source>
        <dbReference type="ARBA" id="ARBA00001974"/>
    </source>
</evidence>
<dbReference type="Gene3D" id="3.30.9.10">
    <property type="entry name" value="D-Amino Acid Oxidase, subunit A, domain 2"/>
    <property type="match status" value="1"/>
</dbReference>
<organism evidence="9 10">
    <name type="scientific">Symbiodinium natans</name>
    <dbReference type="NCBI Taxonomy" id="878477"/>
    <lineage>
        <taxon>Eukaryota</taxon>
        <taxon>Sar</taxon>
        <taxon>Alveolata</taxon>
        <taxon>Dinophyceae</taxon>
        <taxon>Suessiales</taxon>
        <taxon>Symbiodiniaceae</taxon>
        <taxon>Symbiodinium</taxon>
    </lineage>
</organism>
<comment type="caution">
    <text evidence="9">The sequence shown here is derived from an EMBL/GenBank/DDBJ whole genome shotgun (WGS) entry which is preliminary data.</text>
</comment>
<dbReference type="InterPro" id="IPR006076">
    <property type="entry name" value="FAD-dep_OxRdtase"/>
</dbReference>
<evidence type="ECO:0000259" key="8">
    <source>
        <dbReference type="Pfam" id="PF01266"/>
    </source>
</evidence>
<dbReference type="GO" id="GO:0005737">
    <property type="term" value="C:cytoplasm"/>
    <property type="evidence" value="ECO:0007669"/>
    <property type="project" value="TreeGrafter"/>
</dbReference>